<proteinExistence type="predicted"/>
<dbReference type="AlphaFoldDB" id="A0A834T663"/>
<accession>A0A834T663</accession>
<protein>
    <submittedName>
        <fullName evidence="1">Uncharacterized protein</fullName>
    </submittedName>
</protein>
<dbReference type="EMBL" id="JAAIUW010000009">
    <property type="protein sequence ID" value="KAF7815818.1"/>
    <property type="molecule type" value="Genomic_DNA"/>
</dbReference>
<gene>
    <name evidence="1" type="ORF">G2W53_029787</name>
</gene>
<reference evidence="1" key="1">
    <citation type="submission" date="2020-09" db="EMBL/GenBank/DDBJ databases">
        <title>Genome-Enabled Discovery of Anthraquinone Biosynthesis in Senna tora.</title>
        <authorList>
            <person name="Kang S.-H."/>
            <person name="Pandey R.P."/>
            <person name="Lee C.-M."/>
            <person name="Sim J.-S."/>
            <person name="Jeong J.-T."/>
            <person name="Choi B.-S."/>
            <person name="Jung M."/>
            <person name="Ginzburg D."/>
            <person name="Zhao K."/>
            <person name="Won S.Y."/>
            <person name="Oh T.-J."/>
            <person name="Yu Y."/>
            <person name="Kim N.-H."/>
            <person name="Lee O.R."/>
            <person name="Lee T.-H."/>
            <person name="Bashyal P."/>
            <person name="Kim T.-S."/>
            <person name="Lee W.-H."/>
            <person name="Kawkins C."/>
            <person name="Kim C.-K."/>
            <person name="Kim J.S."/>
            <person name="Ahn B.O."/>
            <person name="Rhee S.Y."/>
            <person name="Sohng J.K."/>
        </authorList>
    </citation>
    <scope>NUCLEOTIDE SEQUENCE</scope>
    <source>
        <tissue evidence="1">Leaf</tissue>
    </source>
</reference>
<evidence type="ECO:0000313" key="1">
    <source>
        <dbReference type="EMBL" id="KAF7815818.1"/>
    </source>
</evidence>
<comment type="caution">
    <text evidence="1">The sequence shown here is derived from an EMBL/GenBank/DDBJ whole genome shotgun (WGS) entry which is preliminary data.</text>
</comment>
<name>A0A834T663_9FABA</name>
<organism evidence="1 2">
    <name type="scientific">Senna tora</name>
    <dbReference type="NCBI Taxonomy" id="362788"/>
    <lineage>
        <taxon>Eukaryota</taxon>
        <taxon>Viridiplantae</taxon>
        <taxon>Streptophyta</taxon>
        <taxon>Embryophyta</taxon>
        <taxon>Tracheophyta</taxon>
        <taxon>Spermatophyta</taxon>
        <taxon>Magnoliopsida</taxon>
        <taxon>eudicotyledons</taxon>
        <taxon>Gunneridae</taxon>
        <taxon>Pentapetalae</taxon>
        <taxon>rosids</taxon>
        <taxon>fabids</taxon>
        <taxon>Fabales</taxon>
        <taxon>Fabaceae</taxon>
        <taxon>Caesalpinioideae</taxon>
        <taxon>Cassia clade</taxon>
        <taxon>Senna</taxon>
    </lineage>
</organism>
<evidence type="ECO:0000313" key="2">
    <source>
        <dbReference type="Proteomes" id="UP000634136"/>
    </source>
</evidence>
<sequence>MQPKSSGPRLHFHFNVLCVVRRGALLLDRHKPSLTARLSLSLIRYTLTVCFLVTESHRAESTTASLSPPETKTLTASFFFFTSLSIHQSQIRLSVQVRI</sequence>
<dbReference type="Proteomes" id="UP000634136">
    <property type="component" value="Unassembled WGS sequence"/>
</dbReference>
<keyword evidence="2" id="KW-1185">Reference proteome</keyword>